<dbReference type="EMBL" id="JAPZBU010000009">
    <property type="protein sequence ID" value="KAJ5388480.1"/>
    <property type="molecule type" value="Genomic_DNA"/>
</dbReference>
<dbReference type="RefSeq" id="XP_056486278.1">
    <property type="nucleotide sequence ID" value="XM_056635658.1"/>
</dbReference>
<dbReference type="GeneID" id="81374638"/>
<accession>A0A9W9VSR9</accession>
<evidence type="ECO:0000256" key="1">
    <source>
        <dbReference type="SAM" id="MobiDB-lite"/>
    </source>
</evidence>
<sequence length="74" mass="7724">MANISPTYLLTPRADLSAYVASVALERGEKGVGLTCLEAFCKNGGATGSYSRKTPSASDGRIGGEEVVAENERE</sequence>
<keyword evidence="3" id="KW-1185">Reference proteome</keyword>
<proteinExistence type="predicted"/>
<protein>
    <submittedName>
        <fullName evidence="2">Uncharacterized protein</fullName>
    </submittedName>
</protein>
<comment type="caution">
    <text evidence="2">The sequence shown here is derived from an EMBL/GenBank/DDBJ whole genome shotgun (WGS) entry which is preliminary data.</text>
</comment>
<dbReference type="Proteomes" id="UP001147747">
    <property type="component" value="Unassembled WGS sequence"/>
</dbReference>
<evidence type="ECO:0000313" key="2">
    <source>
        <dbReference type="EMBL" id="KAJ5388480.1"/>
    </source>
</evidence>
<gene>
    <name evidence="2" type="ORF">N7509_011021</name>
</gene>
<feature type="compositionally biased region" description="Polar residues" evidence="1">
    <location>
        <begin position="48"/>
        <end position="57"/>
    </location>
</feature>
<reference evidence="2" key="2">
    <citation type="journal article" date="2023" name="IMA Fungus">
        <title>Comparative genomic study of the Penicillium genus elucidates a diverse pangenome and 15 lateral gene transfer events.</title>
        <authorList>
            <person name="Petersen C."/>
            <person name="Sorensen T."/>
            <person name="Nielsen M.R."/>
            <person name="Sondergaard T.E."/>
            <person name="Sorensen J.L."/>
            <person name="Fitzpatrick D.A."/>
            <person name="Frisvad J.C."/>
            <person name="Nielsen K.L."/>
        </authorList>
    </citation>
    <scope>NUCLEOTIDE SEQUENCE</scope>
    <source>
        <strain evidence="2">IBT 29677</strain>
    </source>
</reference>
<feature type="region of interest" description="Disordered" evidence="1">
    <location>
        <begin position="45"/>
        <end position="74"/>
    </location>
</feature>
<evidence type="ECO:0000313" key="3">
    <source>
        <dbReference type="Proteomes" id="UP001147747"/>
    </source>
</evidence>
<dbReference type="AlphaFoldDB" id="A0A9W9VSR9"/>
<reference evidence="2" key="1">
    <citation type="submission" date="2022-12" db="EMBL/GenBank/DDBJ databases">
        <authorList>
            <person name="Petersen C."/>
        </authorList>
    </citation>
    <scope>NUCLEOTIDE SEQUENCE</scope>
    <source>
        <strain evidence="2">IBT 29677</strain>
    </source>
</reference>
<organism evidence="2 3">
    <name type="scientific">Penicillium cosmopolitanum</name>
    <dbReference type="NCBI Taxonomy" id="1131564"/>
    <lineage>
        <taxon>Eukaryota</taxon>
        <taxon>Fungi</taxon>
        <taxon>Dikarya</taxon>
        <taxon>Ascomycota</taxon>
        <taxon>Pezizomycotina</taxon>
        <taxon>Eurotiomycetes</taxon>
        <taxon>Eurotiomycetidae</taxon>
        <taxon>Eurotiales</taxon>
        <taxon>Aspergillaceae</taxon>
        <taxon>Penicillium</taxon>
    </lineage>
</organism>
<name>A0A9W9VSR9_9EURO</name>